<name>A0ABU5H2S1_9BACT</name>
<accession>A0ABU5H2S1</accession>
<keyword evidence="2" id="KW-0489">Methyltransferase</keyword>
<evidence type="ECO:0000313" key="2">
    <source>
        <dbReference type="EMBL" id="MDY7227766.1"/>
    </source>
</evidence>
<dbReference type="Gene3D" id="3.40.50.150">
    <property type="entry name" value="Vaccinia Virus protein VP39"/>
    <property type="match status" value="1"/>
</dbReference>
<dbReference type="RefSeq" id="WP_321546478.1">
    <property type="nucleotide sequence ID" value="NZ_JAXIVS010000004.1"/>
</dbReference>
<proteinExistence type="predicted"/>
<comment type="caution">
    <text evidence="2">The sequence shown here is derived from an EMBL/GenBank/DDBJ whole genome shotgun (WGS) entry which is preliminary data.</text>
</comment>
<evidence type="ECO:0000313" key="3">
    <source>
        <dbReference type="Proteomes" id="UP001291309"/>
    </source>
</evidence>
<dbReference type="InterPro" id="IPR013217">
    <property type="entry name" value="Methyltransf_12"/>
</dbReference>
<dbReference type="CDD" id="cd02440">
    <property type="entry name" value="AdoMet_MTases"/>
    <property type="match status" value="1"/>
</dbReference>
<sequence>MPDFDWPKDFHRIPDEDWTDAPLDPLGQRYDSMARHLWYRNLELTVEQLAEALKPGQLLIDYSGGTGILARQLLQRIAGIGTVMVDASPRFLRVALEHFRDEPRVAFRLLRYLEGERRLQGLDEVLGPAFLARKADALVSTNAVHLYPDLPGTFQAWARSVRPGGKVFVQSGDIRNPEGKPGEWLISQVVEKVREVAKEVAAEDPRYAPYRAVLEDRAKMAAYDALWRKVFLPIRPVSEYQEALTQAGFTVKDILTRTVDVGVLEWYEATSVYPDLLGWVGGSPKVDKRLPTAAEVQDRLDLLKQSFLKLFKGRDIYQSTWTYFVAER</sequence>
<keyword evidence="2" id="KW-0808">Transferase</keyword>
<feature type="domain" description="Methyltransferase type 12" evidence="1">
    <location>
        <begin position="63"/>
        <end position="166"/>
    </location>
</feature>
<protein>
    <submittedName>
        <fullName evidence="2">Methyltransferase</fullName>
    </submittedName>
</protein>
<evidence type="ECO:0000259" key="1">
    <source>
        <dbReference type="Pfam" id="PF08242"/>
    </source>
</evidence>
<reference evidence="2 3" key="1">
    <citation type="submission" date="2023-12" db="EMBL/GenBank/DDBJ databases">
        <title>the genome sequence of Hyalangium sp. s54d21.</title>
        <authorList>
            <person name="Zhang X."/>
        </authorList>
    </citation>
    <scope>NUCLEOTIDE SEQUENCE [LARGE SCALE GENOMIC DNA]</scope>
    <source>
        <strain evidence="3">s54d21</strain>
    </source>
</reference>
<dbReference type="EMBL" id="JAXIVS010000004">
    <property type="protein sequence ID" value="MDY7227766.1"/>
    <property type="molecule type" value="Genomic_DNA"/>
</dbReference>
<keyword evidence="3" id="KW-1185">Reference proteome</keyword>
<dbReference type="SUPFAM" id="SSF53335">
    <property type="entry name" value="S-adenosyl-L-methionine-dependent methyltransferases"/>
    <property type="match status" value="1"/>
</dbReference>
<organism evidence="2 3">
    <name type="scientific">Hyalangium rubrum</name>
    <dbReference type="NCBI Taxonomy" id="3103134"/>
    <lineage>
        <taxon>Bacteria</taxon>
        <taxon>Pseudomonadati</taxon>
        <taxon>Myxococcota</taxon>
        <taxon>Myxococcia</taxon>
        <taxon>Myxococcales</taxon>
        <taxon>Cystobacterineae</taxon>
        <taxon>Archangiaceae</taxon>
        <taxon>Hyalangium</taxon>
    </lineage>
</organism>
<dbReference type="InterPro" id="IPR029063">
    <property type="entry name" value="SAM-dependent_MTases_sf"/>
</dbReference>
<dbReference type="GO" id="GO:0008168">
    <property type="term" value="F:methyltransferase activity"/>
    <property type="evidence" value="ECO:0007669"/>
    <property type="project" value="UniProtKB-KW"/>
</dbReference>
<dbReference type="GO" id="GO:0032259">
    <property type="term" value="P:methylation"/>
    <property type="evidence" value="ECO:0007669"/>
    <property type="project" value="UniProtKB-KW"/>
</dbReference>
<dbReference type="Proteomes" id="UP001291309">
    <property type="component" value="Unassembled WGS sequence"/>
</dbReference>
<dbReference type="Pfam" id="PF08242">
    <property type="entry name" value="Methyltransf_12"/>
    <property type="match status" value="1"/>
</dbReference>
<gene>
    <name evidence="2" type="ORF">SYV04_15230</name>
</gene>